<evidence type="ECO:0000313" key="9">
    <source>
        <dbReference type="EMBL" id="CAD7276038.1"/>
    </source>
</evidence>
<reference evidence="9" key="1">
    <citation type="submission" date="2020-11" db="EMBL/GenBank/DDBJ databases">
        <authorList>
            <person name="Tran Van P."/>
        </authorList>
    </citation>
    <scope>NUCLEOTIDE SEQUENCE</scope>
</reference>
<accession>A0A7R9BLG1</accession>
<feature type="compositionally biased region" description="Polar residues" evidence="7">
    <location>
        <begin position="914"/>
        <end position="925"/>
    </location>
</feature>
<feature type="coiled-coil region" evidence="6">
    <location>
        <begin position="574"/>
        <end position="730"/>
    </location>
</feature>
<protein>
    <recommendedName>
        <fullName evidence="8">Molybdenum cofactor sulfurase middle domain-containing protein</fullName>
    </recommendedName>
</protein>
<evidence type="ECO:0000313" key="10">
    <source>
        <dbReference type="Proteomes" id="UP000678499"/>
    </source>
</evidence>
<dbReference type="Pfam" id="PF03476">
    <property type="entry name" value="MOSC_N"/>
    <property type="match status" value="1"/>
</dbReference>
<evidence type="ECO:0000256" key="7">
    <source>
        <dbReference type="SAM" id="MobiDB-lite"/>
    </source>
</evidence>
<feature type="compositionally biased region" description="Polar residues" evidence="7">
    <location>
        <begin position="761"/>
        <end position="781"/>
    </location>
</feature>
<dbReference type="Proteomes" id="UP000678499">
    <property type="component" value="Unassembled WGS sequence"/>
</dbReference>
<feature type="region of interest" description="Disordered" evidence="7">
    <location>
        <begin position="977"/>
        <end position="1043"/>
    </location>
</feature>
<organism evidence="9">
    <name type="scientific">Notodromas monacha</name>
    <dbReference type="NCBI Taxonomy" id="399045"/>
    <lineage>
        <taxon>Eukaryota</taxon>
        <taxon>Metazoa</taxon>
        <taxon>Ecdysozoa</taxon>
        <taxon>Arthropoda</taxon>
        <taxon>Crustacea</taxon>
        <taxon>Oligostraca</taxon>
        <taxon>Ostracoda</taxon>
        <taxon>Podocopa</taxon>
        <taxon>Podocopida</taxon>
        <taxon>Cypridocopina</taxon>
        <taxon>Cypridoidea</taxon>
        <taxon>Cyprididae</taxon>
        <taxon>Notodromas</taxon>
    </lineage>
</organism>
<dbReference type="FunFam" id="3.30.1460.20:FF:000001">
    <property type="entry name" value="Actin-related protein 2/3 complex subunit 4"/>
    <property type="match status" value="1"/>
</dbReference>
<keyword evidence="10" id="KW-1185">Reference proteome</keyword>
<dbReference type="EMBL" id="OA882574">
    <property type="protein sequence ID" value="CAD7276038.1"/>
    <property type="molecule type" value="Genomic_DNA"/>
</dbReference>
<dbReference type="InterPro" id="IPR008384">
    <property type="entry name" value="ARPC4"/>
</dbReference>
<dbReference type="InterPro" id="IPR005303">
    <property type="entry name" value="MOCOS_middle"/>
</dbReference>
<keyword evidence="5" id="KW-0206">Cytoskeleton</keyword>
<sequence length="1043" mass="117224">MENQGKVKDVSPTLVLLGFLIAGYLARQHYFKKANPKRDRLYWEPVAEVAKIFVFPLSYGNPMKVGVARASKTGFQNGRNYDGMFNVMDDELRIVSHESLPRIALISCRMVKEAIVELKAPSMKNIRIAFSLDGVLPTQVWHDEASFNVIDLGDEASHWITEFLLYKDDQDVQAWGTLRVAYVLPLSPKPDELKGFAMKDSSRRTSKDKRLKLTLVSEASVDHLNYKLSNKMLRTVLYRNFHPSIVVRKSEAYAEENWDIIKIGDVIFSASPCPRSFVLPKAPDAGETSVGFETLRTLREYRPVHRIEAEDEIKDPLFGIELNVLKIGAVSKHGAFHFGIQHTEHCGQPTAVEHGGRSESPMNSLPGCDPLAEFSFFVMAATLQPYLNAVRHTLTAAICVGDFSSQVVERHNKPEVEVKTCKELLLNPVIISRNEREKVLIEASVNSVRVSIAIKQADDIEKILCHKFMRFMMMRAENFTILRRKPVQGYDVSFLITNFHTEQMYKHKLVDFVIHFMEEIDKEISEMKLSVNARARICAEEFLKRMADRDSASESDSSSVDGGPIMMPPSPISREQLHKRIESLQQGNKVLRMELESMKHRVKQLQEENKSLRQASVTIQARAEQEEEFISNTLLKKIQALKKEKETLALNYEQEEECLTNDLSRKLNQLRQEKVNLEATLEQEQECLVNKLMRRIERLEAETNGKQLTLEQLRREKVELENTLEQEQEALVHKLWKKMGKLESEKRLLKGKLDGMDDSKSGPSSSELVDQPGSSSGTLNRQTEELPVSSPIAAPQSPQERPSQILKLQNEAVKLRQQLNSAQKEHNEKMHLFATEEKQIRMDNVTLQKKLALEKERRRALSRQLSESESSLEMDEDRYSVDGSTGSTYRTRAGSSPVNSGGGSSVIQHRPASPSKSAGSTARCQSCGQPIPYRSFIPPPSPPLNVHQQGFGGISVSVGSQGNANADVQFVKPCVPSPGGGGQQAAPASRLRQMAPTTGSPMPVMDFRSSVSPAPSPMDTSRGMDSEDDARSCDGDVEERKTN</sequence>
<dbReference type="SUPFAM" id="SSF141673">
    <property type="entry name" value="MOSC N-terminal domain-like"/>
    <property type="match status" value="1"/>
</dbReference>
<dbReference type="SUPFAM" id="SSF69645">
    <property type="entry name" value="Arp2/3 complex subunits"/>
    <property type="match status" value="1"/>
</dbReference>
<comment type="similarity">
    <text evidence="2">Belongs to the ARPC4 family.</text>
</comment>
<dbReference type="GO" id="GO:0030041">
    <property type="term" value="P:actin filament polymerization"/>
    <property type="evidence" value="ECO:0007669"/>
    <property type="project" value="InterPro"/>
</dbReference>
<gene>
    <name evidence="9" type="ORF">NMOB1V02_LOCUS3816</name>
</gene>
<dbReference type="InterPro" id="IPR019152">
    <property type="entry name" value="DUF2046"/>
</dbReference>
<feature type="compositionally biased region" description="Basic and acidic residues" evidence="7">
    <location>
        <begin position="1022"/>
        <end position="1043"/>
    </location>
</feature>
<dbReference type="GO" id="GO:0005885">
    <property type="term" value="C:Arp2/3 protein complex"/>
    <property type="evidence" value="ECO:0007669"/>
    <property type="project" value="InterPro"/>
</dbReference>
<evidence type="ECO:0000256" key="4">
    <source>
        <dbReference type="ARBA" id="ARBA00023203"/>
    </source>
</evidence>
<keyword evidence="4" id="KW-0009">Actin-binding</keyword>
<dbReference type="GO" id="GO:0034314">
    <property type="term" value="P:Arp2/3 complex-mediated actin nucleation"/>
    <property type="evidence" value="ECO:0007669"/>
    <property type="project" value="InterPro"/>
</dbReference>
<keyword evidence="6" id="KW-0175">Coiled coil</keyword>
<dbReference type="AlphaFoldDB" id="A0A7R9BLG1"/>
<feature type="region of interest" description="Disordered" evidence="7">
    <location>
        <begin position="548"/>
        <end position="567"/>
    </location>
</feature>
<comment type="subcellular location">
    <subcellularLocation>
        <location evidence="1">Cytoplasm</location>
        <location evidence="1">Cytoskeleton</location>
    </subcellularLocation>
</comment>
<dbReference type="PANTHER" id="PTHR15276:SF0">
    <property type="entry name" value="COILED-COIL DOMAIN-CONTAINING PROTEIN 6"/>
    <property type="match status" value="1"/>
</dbReference>
<feature type="region of interest" description="Disordered" evidence="7">
    <location>
        <begin position="856"/>
        <end position="925"/>
    </location>
</feature>
<dbReference type="EMBL" id="CAJPEX010000537">
    <property type="protein sequence ID" value="CAG0916190.1"/>
    <property type="molecule type" value="Genomic_DNA"/>
</dbReference>
<dbReference type="Gene3D" id="3.30.1460.20">
    <property type="match status" value="1"/>
</dbReference>
<dbReference type="GO" id="GO:0003779">
    <property type="term" value="F:actin binding"/>
    <property type="evidence" value="ECO:0007669"/>
    <property type="project" value="UniProtKB-KW"/>
</dbReference>
<evidence type="ECO:0000256" key="1">
    <source>
        <dbReference type="ARBA" id="ARBA00004245"/>
    </source>
</evidence>
<feature type="region of interest" description="Disordered" evidence="7">
    <location>
        <begin position="752"/>
        <end position="803"/>
    </location>
</feature>
<name>A0A7R9BLG1_9CRUS</name>
<evidence type="ECO:0000256" key="3">
    <source>
        <dbReference type="ARBA" id="ARBA00022490"/>
    </source>
</evidence>
<evidence type="ECO:0000259" key="8">
    <source>
        <dbReference type="Pfam" id="PF03476"/>
    </source>
</evidence>
<evidence type="ECO:0000256" key="5">
    <source>
        <dbReference type="ARBA" id="ARBA00023212"/>
    </source>
</evidence>
<proteinExistence type="inferred from homology"/>
<dbReference type="InterPro" id="IPR034666">
    <property type="entry name" value="ARPC2/4"/>
</dbReference>
<dbReference type="PANTHER" id="PTHR15276">
    <property type="entry name" value="H4 D10S170 PROTEIN-RELATED"/>
    <property type="match status" value="1"/>
</dbReference>
<feature type="domain" description="Molybdenum cofactor sulfurase middle" evidence="8">
    <location>
        <begin position="47"/>
        <end position="164"/>
    </location>
</feature>
<evidence type="ECO:0000256" key="2">
    <source>
        <dbReference type="ARBA" id="ARBA00005919"/>
    </source>
</evidence>
<dbReference type="Pfam" id="PF05856">
    <property type="entry name" value="ARPC4"/>
    <property type="match status" value="1"/>
</dbReference>
<dbReference type="Pfam" id="PF09755">
    <property type="entry name" value="DUF2046"/>
    <property type="match status" value="1"/>
</dbReference>
<dbReference type="OrthoDB" id="336240at2759"/>
<keyword evidence="3" id="KW-0963">Cytoplasm</keyword>
<evidence type="ECO:0000256" key="6">
    <source>
        <dbReference type="SAM" id="Coils"/>
    </source>
</evidence>